<name>A0AAD7N1L8_9AGAR</name>
<evidence type="ECO:0000313" key="1">
    <source>
        <dbReference type="EMBL" id="KAJ7740362.1"/>
    </source>
</evidence>
<evidence type="ECO:0000313" key="2">
    <source>
        <dbReference type="Proteomes" id="UP001215598"/>
    </source>
</evidence>
<protein>
    <submittedName>
        <fullName evidence="1">Uncharacterized protein</fullName>
    </submittedName>
</protein>
<gene>
    <name evidence="1" type="ORF">B0H16DRAFT_1464925</name>
</gene>
<proteinExistence type="predicted"/>
<dbReference type="Proteomes" id="UP001215598">
    <property type="component" value="Unassembled WGS sequence"/>
</dbReference>
<organism evidence="1 2">
    <name type="scientific">Mycena metata</name>
    <dbReference type="NCBI Taxonomy" id="1033252"/>
    <lineage>
        <taxon>Eukaryota</taxon>
        <taxon>Fungi</taxon>
        <taxon>Dikarya</taxon>
        <taxon>Basidiomycota</taxon>
        <taxon>Agaricomycotina</taxon>
        <taxon>Agaricomycetes</taxon>
        <taxon>Agaricomycetidae</taxon>
        <taxon>Agaricales</taxon>
        <taxon>Marasmiineae</taxon>
        <taxon>Mycenaceae</taxon>
        <taxon>Mycena</taxon>
    </lineage>
</organism>
<dbReference type="AlphaFoldDB" id="A0AAD7N1L8"/>
<keyword evidence="2" id="KW-1185">Reference proteome</keyword>
<comment type="caution">
    <text evidence="1">The sequence shown here is derived from an EMBL/GenBank/DDBJ whole genome shotgun (WGS) entry which is preliminary data.</text>
</comment>
<dbReference type="EMBL" id="JARKIB010000103">
    <property type="protein sequence ID" value="KAJ7740362.1"/>
    <property type="molecule type" value="Genomic_DNA"/>
</dbReference>
<reference evidence="1" key="1">
    <citation type="submission" date="2023-03" db="EMBL/GenBank/DDBJ databases">
        <title>Massive genome expansion in bonnet fungi (Mycena s.s.) driven by repeated elements and novel gene families across ecological guilds.</title>
        <authorList>
            <consortium name="Lawrence Berkeley National Laboratory"/>
            <person name="Harder C.B."/>
            <person name="Miyauchi S."/>
            <person name="Viragh M."/>
            <person name="Kuo A."/>
            <person name="Thoen E."/>
            <person name="Andreopoulos B."/>
            <person name="Lu D."/>
            <person name="Skrede I."/>
            <person name="Drula E."/>
            <person name="Henrissat B."/>
            <person name="Morin E."/>
            <person name="Kohler A."/>
            <person name="Barry K."/>
            <person name="LaButti K."/>
            <person name="Morin E."/>
            <person name="Salamov A."/>
            <person name="Lipzen A."/>
            <person name="Mereny Z."/>
            <person name="Hegedus B."/>
            <person name="Baldrian P."/>
            <person name="Stursova M."/>
            <person name="Weitz H."/>
            <person name="Taylor A."/>
            <person name="Grigoriev I.V."/>
            <person name="Nagy L.G."/>
            <person name="Martin F."/>
            <person name="Kauserud H."/>
        </authorList>
    </citation>
    <scope>NUCLEOTIDE SEQUENCE</scope>
    <source>
        <strain evidence="1">CBHHK182m</strain>
    </source>
</reference>
<accession>A0AAD7N1L8</accession>
<sequence>MLSASRGPRAAHGIAGDGDARMTQLVRSRRHWHSRRRHHIHPLPRALLSILYPAPPLSRVRLPPSAIWHLKSERVRGRSAVGIRSPIQRFCRRRVECRMGAALETSLSVLRWWKPYELHGCECARCRGYLLRLIFLFTHSLLPFLPVHASSPWALSPVALYHARGQRVSAGMLLILPHPPRRIASPTYIASEEDALRARARSTAIIEKILGGGFDVSGFTIFDWFVDAGAGVDVNRGAGARGEERGVRQAPACAGVGCRAWSAGRMWRANDASAGSARARTRGRPLRFFHQTALRAGVERPSRLPDALEPSSTSRGTATWAGNACMSAKVEARCNSGGGAVRCAITGVEMFDVYARAFLERGGVRDVRRWGIDGGRDLRGGAGRALLSRAARWCIGERRRCDMNPSSEVDVVAGLEVDVSAHSPQ</sequence>